<proteinExistence type="predicted"/>
<dbReference type="AlphaFoldDB" id="A0A0F9T9E8"/>
<reference evidence="1" key="1">
    <citation type="journal article" date="2015" name="Nature">
        <title>Complex archaea that bridge the gap between prokaryotes and eukaryotes.</title>
        <authorList>
            <person name="Spang A."/>
            <person name="Saw J.H."/>
            <person name="Jorgensen S.L."/>
            <person name="Zaremba-Niedzwiedzka K."/>
            <person name="Martijn J."/>
            <person name="Lind A.E."/>
            <person name="van Eijk R."/>
            <person name="Schleper C."/>
            <person name="Guy L."/>
            <person name="Ettema T.J."/>
        </authorList>
    </citation>
    <scope>NUCLEOTIDE SEQUENCE</scope>
</reference>
<evidence type="ECO:0000313" key="1">
    <source>
        <dbReference type="EMBL" id="KKN75794.1"/>
    </source>
</evidence>
<organism evidence="1">
    <name type="scientific">marine sediment metagenome</name>
    <dbReference type="NCBI Taxonomy" id="412755"/>
    <lineage>
        <taxon>unclassified sequences</taxon>
        <taxon>metagenomes</taxon>
        <taxon>ecological metagenomes</taxon>
    </lineage>
</organism>
<name>A0A0F9T9E8_9ZZZZ</name>
<protein>
    <submittedName>
        <fullName evidence="1">Uncharacterized protein</fullName>
    </submittedName>
</protein>
<dbReference type="EMBL" id="LAZR01000303">
    <property type="protein sequence ID" value="KKN75794.1"/>
    <property type="molecule type" value="Genomic_DNA"/>
</dbReference>
<comment type="caution">
    <text evidence="1">The sequence shown here is derived from an EMBL/GenBank/DDBJ whole genome shotgun (WGS) entry which is preliminary data.</text>
</comment>
<accession>A0A0F9T9E8</accession>
<sequence length="187" mass="20048">MWFLLASMALQAFSSFQQGRAQAADERQNEAIARHNALLAETDRRAAEVKLEEDQLLQLFESEQAIGRATVRAGASGARVDVGAPFKERAQLGSMFDFMRFRAAREGREGIEDLTQEAASFRARAKQFGERAKSAEKAGLLGAGTAILGGLAKGTKQGHFFQPKSTTTSRGFATGVSSTATAGAGRF</sequence>
<gene>
    <name evidence="1" type="ORF">LCGC14_0376700</name>
</gene>